<reference evidence="1" key="2">
    <citation type="journal article" date="2023" name="ISME Commun">
        <title>Characterization of a bloom-associated alphaproteobacterial lineage, 'Candidatus Phycosocius': insights into freshwater algal-bacterial interactions.</title>
        <authorList>
            <person name="Tanabe Y."/>
            <person name="Yamaguchi H."/>
            <person name="Yoshida M."/>
            <person name="Kai A."/>
            <person name="Okazaki Y."/>
        </authorList>
    </citation>
    <scope>NUCLEOTIDE SEQUENCE</scope>
    <source>
        <strain evidence="1">BOTRYCO-1</strain>
    </source>
</reference>
<evidence type="ECO:0000313" key="1">
    <source>
        <dbReference type="EMBL" id="GIU65942.1"/>
    </source>
</evidence>
<proteinExistence type="predicted"/>
<reference evidence="1" key="1">
    <citation type="submission" date="2021-05" db="EMBL/GenBank/DDBJ databases">
        <authorList>
            <person name="Tanabe Y."/>
        </authorList>
    </citation>
    <scope>NUCLEOTIDE SEQUENCE</scope>
    <source>
        <strain evidence="1">BOTRYCO-1</strain>
    </source>
</reference>
<protein>
    <submittedName>
        <fullName evidence="1">Uncharacterized protein</fullName>
    </submittedName>
</protein>
<sequence length="55" mass="5909">MDLLRVQAKRAGSFGALGLVDAKTAELVPARRMAEQVKVPGLCSLTKITIKAAKW</sequence>
<keyword evidence="2" id="KW-1185">Reference proteome</keyword>
<dbReference type="Proteomes" id="UP001161064">
    <property type="component" value="Unassembled WGS sequence"/>
</dbReference>
<comment type="caution">
    <text evidence="1">The sequence shown here is derived from an EMBL/GenBank/DDBJ whole genome shotgun (WGS) entry which is preliminary data.</text>
</comment>
<organism evidence="1 2">
    <name type="scientific">Candidatus Phycosocius spiralis</name>
    <dbReference type="NCBI Taxonomy" id="2815099"/>
    <lineage>
        <taxon>Bacteria</taxon>
        <taxon>Pseudomonadati</taxon>
        <taxon>Pseudomonadota</taxon>
        <taxon>Alphaproteobacteria</taxon>
        <taxon>Caulobacterales</taxon>
        <taxon>Caulobacterales incertae sedis</taxon>
        <taxon>Candidatus Phycosocius</taxon>
    </lineage>
</organism>
<name>A0ABQ4PSG0_9PROT</name>
<evidence type="ECO:0000313" key="2">
    <source>
        <dbReference type="Proteomes" id="UP001161064"/>
    </source>
</evidence>
<gene>
    <name evidence="1" type="ORF">PsB1_0096</name>
</gene>
<dbReference type="EMBL" id="BPFZ01000001">
    <property type="protein sequence ID" value="GIU65942.1"/>
    <property type="molecule type" value="Genomic_DNA"/>
</dbReference>
<accession>A0ABQ4PSG0</accession>